<dbReference type="PANTHER" id="PTHR48084:SF1">
    <property type="entry name" value="2-OXOGLUTARATE SYNTHASE SUBUNIT KORB"/>
    <property type="match status" value="1"/>
</dbReference>
<dbReference type="GO" id="GO:0045333">
    <property type="term" value="P:cellular respiration"/>
    <property type="evidence" value="ECO:0007669"/>
    <property type="project" value="UniProtKB-ARBA"/>
</dbReference>
<dbReference type="GO" id="GO:0016625">
    <property type="term" value="F:oxidoreductase activity, acting on the aldehyde or oxo group of donors, iron-sulfur protein as acceptor"/>
    <property type="evidence" value="ECO:0007669"/>
    <property type="project" value="UniProtKB-ARBA"/>
</dbReference>
<dbReference type="PANTHER" id="PTHR48084">
    <property type="entry name" value="2-OXOGLUTARATE OXIDOREDUCTASE SUBUNIT KORB-RELATED"/>
    <property type="match status" value="1"/>
</dbReference>
<proteinExistence type="predicted"/>
<gene>
    <name evidence="3" type="ORF">SAMN04488502_105157</name>
</gene>
<protein>
    <submittedName>
        <fullName evidence="3">2-oxoglutarate ferredoxin oxidoreductase, beta subunit</fullName>
    </submittedName>
</protein>
<dbReference type="Gene3D" id="3.40.50.970">
    <property type="match status" value="1"/>
</dbReference>
<dbReference type="AlphaFoldDB" id="A0A1G9U142"/>
<dbReference type="SUPFAM" id="SSF52518">
    <property type="entry name" value="Thiamin diphosphate-binding fold (THDP-binding)"/>
    <property type="match status" value="1"/>
</dbReference>
<name>A0A1G9U142_9FIRM</name>
<dbReference type="InterPro" id="IPR051457">
    <property type="entry name" value="2-oxoacid:Fd_oxidoreductase"/>
</dbReference>
<dbReference type="Proteomes" id="UP000214880">
    <property type="component" value="Unassembled WGS sequence"/>
</dbReference>
<keyword evidence="4" id="KW-1185">Reference proteome</keyword>
<organism evidence="3 4">
    <name type="scientific">Dendrosporobacter quercicolus</name>
    <dbReference type="NCBI Taxonomy" id="146817"/>
    <lineage>
        <taxon>Bacteria</taxon>
        <taxon>Bacillati</taxon>
        <taxon>Bacillota</taxon>
        <taxon>Negativicutes</taxon>
        <taxon>Selenomonadales</taxon>
        <taxon>Sporomusaceae</taxon>
        <taxon>Dendrosporobacter</taxon>
    </lineage>
</organism>
<keyword evidence="1" id="KW-0560">Oxidoreductase</keyword>
<evidence type="ECO:0000259" key="2">
    <source>
        <dbReference type="Pfam" id="PF02775"/>
    </source>
</evidence>
<dbReference type="OrthoDB" id="9775140at2"/>
<dbReference type="GO" id="GO:0030976">
    <property type="term" value="F:thiamine pyrophosphate binding"/>
    <property type="evidence" value="ECO:0007669"/>
    <property type="project" value="InterPro"/>
</dbReference>
<accession>A0A1G9U142</accession>
<feature type="domain" description="Thiamine pyrophosphate enzyme TPP-binding" evidence="2">
    <location>
        <begin position="51"/>
        <end position="205"/>
    </location>
</feature>
<evidence type="ECO:0000313" key="4">
    <source>
        <dbReference type="Proteomes" id="UP000214880"/>
    </source>
</evidence>
<dbReference type="EMBL" id="FNHB01000005">
    <property type="protein sequence ID" value="SDM53727.1"/>
    <property type="molecule type" value="Genomic_DNA"/>
</dbReference>
<evidence type="ECO:0000256" key="1">
    <source>
        <dbReference type="ARBA" id="ARBA00023002"/>
    </source>
</evidence>
<dbReference type="InterPro" id="IPR029061">
    <property type="entry name" value="THDP-binding"/>
</dbReference>
<dbReference type="InterPro" id="IPR011766">
    <property type="entry name" value="TPP_enzyme_TPP-bd"/>
</dbReference>
<dbReference type="RefSeq" id="WP_092073076.1">
    <property type="nucleotide sequence ID" value="NZ_FNHB01000005.1"/>
</dbReference>
<evidence type="ECO:0000313" key="3">
    <source>
        <dbReference type="EMBL" id="SDM53727.1"/>
    </source>
</evidence>
<dbReference type="STRING" id="146817.SAMN04488502_105157"/>
<reference evidence="3 4" key="1">
    <citation type="submission" date="2016-10" db="EMBL/GenBank/DDBJ databases">
        <authorList>
            <person name="de Groot N.N."/>
        </authorList>
    </citation>
    <scope>NUCLEOTIDE SEQUENCE [LARGE SCALE GENOMIC DNA]</scope>
    <source>
        <strain evidence="3 4">DSM 1736</strain>
    </source>
</reference>
<dbReference type="Pfam" id="PF02775">
    <property type="entry name" value="TPP_enzyme_C"/>
    <property type="match status" value="1"/>
</dbReference>
<sequence>MDYLAEKFLKARKTPSTACSGCGLGQVHKKILLAIDQLGLGSADIVWGTGIGCAGRQTFNTWKGDNFAGTHGRVYALATGLRLALKPEQKIVLTAGDGDAFGIGLLHLLHCVRRNVDMTVIVADNFGYQSTGGQYGYTTPAGSVTDSSPYGMQDPNWVQDGRDILEILKAAGAGFLARHTSIEGQNAVESIKQAIDFKGFSLVHIVYPCITNFFGKAMGSRQPAIAYRWLKERTNPGADQPVGGMTFRTGVYYRTTAERREFSEYMREFTRQVQTGGPT</sequence>